<dbReference type="InterPro" id="IPR001506">
    <property type="entry name" value="Peptidase_M12A"/>
</dbReference>
<accession>A0A914Q3W1</accession>
<keyword evidence="2" id="KW-1185">Reference proteome</keyword>
<dbReference type="Proteomes" id="UP000887578">
    <property type="component" value="Unplaced"/>
</dbReference>
<dbReference type="WBParaSite" id="PDA_v2.g21842.t1">
    <property type="protein sequence ID" value="PDA_v2.g21842.t1"/>
    <property type="gene ID" value="PDA_v2.g21842"/>
</dbReference>
<dbReference type="GO" id="GO:0006508">
    <property type="term" value="P:proteolysis"/>
    <property type="evidence" value="ECO:0007669"/>
    <property type="project" value="InterPro"/>
</dbReference>
<organism evidence="2 3">
    <name type="scientific">Panagrolaimus davidi</name>
    <dbReference type="NCBI Taxonomy" id="227884"/>
    <lineage>
        <taxon>Eukaryota</taxon>
        <taxon>Metazoa</taxon>
        <taxon>Ecdysozoa</taxon>
        <taxon>Nematoda</taxon>
        <taxon>Chromadorea</taxon>
        <taxon>Rhabditida</taxon>
        <taxon>Tylenchina</taxon>
        <taxon>Panagrolaimomorpha</taxon>
        <taxon>Panagrolaimoidea</taxon>
        <taxon>Panagrolaimidae</taxon>
        <taxon>Panagrolaimus</taxon>
    </lineage>
</organism>
<dbReference type="Gene3D" id="3.40.390.10">
    <property type="entry name" value="Collagenase (Catalytic Domain)"/>
    <property type="match status" value="1"/>
</dbReference>
<proteinExistence type="predicted"/>
<protein>
    <submittedName>
        <fullName evidence="3">Peptidase M12A domain-containing protein</fullName>
    </submittedName>
</protein>
<evidence type="ECO:0000313" key="2">
    <source>
        <dbReference type="Proteomes" id="UP000887578"/>
    </source>
</evidence>
<dbReference type="AlphaFoldDB" id="A0A914Q3W1"/>
<name>A0A914Q3W1_9BILA</name>
<evidence type="ECO:0000313" key="3">
    <source>
        <dbReference type="WBParaSite" id="PDA_v2.g21842.t1"/>
    </source>
</evidence>
<dbReference type="GO" id="GO:0004222">
    <property type="term" value="F:metalloendopeptidase activity"/>
    <property type="evidence" value="ECO:0007669"/>
    <property type="project" value="InterPro"/>
</dbReference>
<dbReference type="Pfam" id="PF01400">
    <property type="entry name" value="Astacin"/>
    <property type="match status" value="1"/>
</dbReference>
<reference evidence="3" key="1">
    <citation type="submission" date="2022-11" db="UniProtKB">
        <authorList>
            <consortium name="WormBaseParasite"/>
        </authorList>
    </citation>
    <scope>IDENTIFICATION</scope>
</reference>
<sequence>MPVTGINRVNPTNFFSSLRWGNFIKYGVFADDREKLRVSVHNAIEKFTNVFNSNIVWEEELDGDKLAKFDRYVIFGYSPENCGEADASALGPNTIFLSPYPEICGKDEPMALILRILGFTQLIKRHDRDRFIKVNWKNLDPNAASQWREWYNLANSTNPIFKVYDIRSILHPSAISIDA</sequence>
<dbReference type="InterPro" id="IPR024079">
    <property type="entry name" value="MetalloPept_cat_dom_sf"/>
</dbReference>
<feature type="domain" description="Peptidase M12A" evidence="1">
    <location>
        <begin position="113"/>
        <end position="173"/>
    </location>
</feature>
<evidence type="ECO:0000259" key="1">
    <source>
        <dbReference type="Pfam" id="PF01400"/>
    </source>
</evidence>